<evidence type="ECO:0000259" key="11">
    <source>
        <dbReference type="Pfam" id="PF01433"/>
    </source>
</evidence>
<evidence type="ECO:0000313" key="13">
    <source>
        <dbReference type="EMBL" id="MCW3785683.1"/>
    </source>
</evidence>
<dbReference type="GO" id="GO:0005615">
    <property type="term" value="C:extracellular space"/>
    <property type="evidence" value="ECO:0007669"/>
    <property type="project" value="TreeGrafter"/>
</dbReference>
<dbReference type="InterPro" id="IPR045357">
    <property type="entry name" value="Aminopeptidase_N-like_N"/>
</dbReference>
<dbReference type="PROSITE" id="PS51257">
    <property type="entry name" value="PROKAR_LIPOPROTEIN"/>
    <property type="match status" value="1"/>
</dbReference>
<dbReference type="GO" id="GO:0042277">
    <property type="term" value="F:peptide binding"/>
    <property type="evidence" value="ECO:0007669"/>
    <property type="project" value="TreeGrafter"/>
</dbReference>
<dbReference type="EC" id="3.4.11.2" evidence="4"/>
<dbReference type="EMBL" id="JAPDPJ010000005">
    <property type="protein sequence ID" value="MCW3785683.1"/>
    <property type="molecule type" value="Genomic_DNA"/>
</dbReference>
<keyword evidence="14" id="KW-1185">Reference proteome</keyword>
<organism evidence="13 14">
    <name type="scientific">Plebeiibacterium sediminum</name>
    <dbReference type="NCBI Taxonomy" id="2992112"/>
    <lineage>
        <taxon>Bacteria</taxon>
        <taxon>Pseudomonadati</taxon>
        <taxon>Bacteroidota</taxon>
        <taxon>Bacteroidia</taxon>
        <taxon>Marinilabiliales</taxon>
        <taxon>Marinilabiliaceae</taxon>
        <taxon>Plebeiibacterium</taxon>
    </lineage>
</organism>
<dbReference type="RefSeq" id="WP_301189255.1">
    <property type="nucleotide sequence ID" value="NZ_JAPDPJ010000005.1"/>
</dbReference>
<evidence type="ECO:0000256" key="7">
    <source>
        <dbReference type="ARBA" id="ARBA00022723"/>
    </source>
</evidence>
<dbReference type="GO" id="GO:0005737">
    <property type="term" value="C:cytoplasm"/>
    <property type="evidence" value="ECO:0007669"/>
    <property type="project" value="TreeGrafter"/>
</dbReference>
<evidence type="ECO:0000256" key="1">
    <source>
        <dbReference type="ARBA" id="ARBA00000098"/>
    </source>
</evidence>
<dbReference type="GO" id="GO:0016285">
    <property type="term" value="F:alanyl aminopeptidase activity"/>
    <property type="evidence" value="ECO:0007669"/>
    <property type="project" value="UniProtKB-EC"/>
</dbReference>
<evidence type="ECO:0000313" key="14">
    <source>
        <dbReference type="Proteomes" id="UP001209229"/>
    </source>
</evidence>
<evidence type="ECO:0000256" key="2">
    <source>
        <dbReference type="ARBA" id="ARBA00001947"/>
    </source>
</evidence>
<evidence type="ECO:0000259" key="12">
    <source>
        <dbReference type="Pfam" id="PF17900"/>
    </source>
</evidence>
<dbReference type="InterPro" id="IPR050344">
    <property type="entry name" value="Peptidase_M1_aminopeptidases"/>
</dbReference>
<dbReference type="Gene3D" id="2.60.40.1730">
    <property type="entry name" value="tricorn interacting facor f3 domain"/>
    <property type="match status" value="1"/>
</dbReference>
<dbReference type="Gene3D" id="1.10.390.10">
    <property type="entry name" value="Neutral Protease Domain 2"/>
    <property type="match status" value="1"/>
</dbReference>
<accession>A0AAE3SDQ8</accession>
<keyword evidence="10" id="KW-0482">Metalloprotease</keyword>
<feature type="domain" description="Aminopeptidase N-like N-terminal" evidence="12">
    <location>
        <begin position="138"/>
        <end position="208"/>
    </location>
</feature>
<evidence type="ECO:0000256" key="8">
    <source>
        <dbReference type="ARBA" id="ARBA00022801"/>
    </source>
</evidence>
<comment type="catalytic activity">
    <reaction evidence="1">
        <text>Release of an N-terminal amino acid, Xaa-|-Yaa- from a peptide, amide or arylamide. Xaa is preferably Ala, but may be most amino acids including Pro (slow action). When a terminal hydrophobic residue is followed by a prolyl residue, the two may be released as an intact Xaa-Pro dipeptide.</text>
        <dbReference type="EC" id="3.4.11.2"/>
    </reaction>
</comment>
<evidence type="ECO:0000256" key="3">
    <source>
        <dbReference type="ARBA" id="ARBA00010136"/>
    </source>
</evidence>
<dbReference type="PANTHER" id="PTHR11533">
    <property type="entry name" value="PROTEASE M1 ZINC METALLOPROTEASE"/>
    <property type="match status" value="1"/>
</dbReference>
<dbReference type="Proteomes" id="UP001209229">
    <property type="component" value="Unassembled WGS sequence"/>
</dbReference>
<evidence type="ECO:0000256" key="4">
    <source>
        <dbReference type="ARBA" id="ARBA00012564"/>
    </source>
</evidence>
<gene>
    <name evidence="13" type="ORF">OM075_04355</name>
</gene>
<keyword evidence="13" id="KW-0031">Aminopeptidase</keyword>
<dbReference type="SUPFAM" id="SSF63737">
    <property type="entry name" value="Leukotriene A4 hydrolase N-terminal domain"/>
    <property type="match status" value="1"/>
</dbReference>
<comment type="cofactor">
    <cofactor evidence="2">
        <name>Zn(2+)</name>
        <dbReference type="ChEBI" id="CHEBI:29105"/>
    </cofactor>
</comment>
<feature type="domain" description="Peptidase M1 membrane alanine aminopeptidase" evidence="11">
    <location>
        <begin position="249"/>
        <end position="461"/>
    </location>
</feature>
<dbReference type="Pfam" id="PF01433">
    <property type="entry name" value="Peptidase_M1"/>
    <property type="match status" value="1"/>
</dbReference>
<protein>
    <recommendedName>
        <fullName evidence="5">Aminopeptidase N</fullName>
        <ecNumber evidence="4">3.4.11.2</ecNumber>
    </recommendedName>
</protein>
<dbReference type="PANTHER" id="PTHR11533:SF299">
    <property type="entry name" value="AMINOPEPTIDASE"/>
    <property type="match status" value="1"/>
</dbReference>
<dbReference type="GO" id="GO:0043171">
    <property type="term" value="P:peptide catabolic process"/>
    <property type="evidence" value="ECO:0007669"/>
    <property type="project" value="TreeGrafter"/>
</dbReference>
<evidence type="ECO:0000256" key="10">
    <source>
        <dbReference type="ARBA" id="ARBA00023049"/>
    </source>
</evidence>
<proteinExistence type="inferred from homology"/>
<dbReference type="Pfam" id="PF17900">
    <property type="entry name" value="Peptidase_M1_N"/>
    <property type="match status" value="1"/>
</dbReference>
<dbReference type="InterPro" id="IPR027268">
    <property type="entry name" value="Peptidase_M4/M1_CTD_sf"/>
</dbReference>
<keyword evidence="9" id="KW-0862">Zinc</keyword>
<comment type="caution">
    <text evidence="13">The sequence shown here is derived from an EMBL/GenBank/DDBJ whole genome shotgun (WGS) entry which is preliminary data.</text>
</comment>
<dbReference type="SUPFAM" id="SSF55486">
    <property type="entry name" value="Metalloproteases ('zincins'), catalytic domain"/>
    <property type="match status" value="1"/>
</dbReference>
<comment type="similarity">
    <text evidence="3">Belongs to the peptidase M1 family.</text>
</comment>
<dbReference type="AlphaFoldDB" id="A0AAE3SDQ8"/>
<dbReference type="InterPro" id="IPR001930">
    <property type="entry name" value="Peptidase_M1"/>
</dbReference>
<dbReference type="InterPro" id="IPR014782">
    <property type="entry name" value="Peptidase_M1_dom"/>
</dbReference>
<dbReference type="GO" id="GO:0006508">
    <property type="term" value="P:proteolysis"/>
    <property type="evidence" value="ECO:0007669"/>
    <property type="project" value="UniProtKB-KW"/>
</dbReference>
<name>A0AAE3SDQ8_9BACT</name>
<dbReference type="PRINTS" id="PR00756">
    <property type="entry name" value="ALADIPTASE"/>
</dbReference>
<dbReference type="GO" id="GO:0070006">
    <property type="term" value="F:metalloaminopeptidase activity"/>
    <property type="evidence" value="ECO:0007669"/>
    <property type="project" value="TreeGrafter"/>
</dbReference>
<keyword evidence="8" id="KW-0378">Hydrolase</keyword>
<dbReference type="InterPro" id="IPR042097">
    <property type="entry name" value="Aminopeptidase_N-like_N_sf"/>
</dbReference>
<evidence type="ECO:0000256" key="5">
    <source>
        <dbReference type="ARBA" id="ARBA00015611"/>
    </source>
</evidence>
<sequence length="849" mass="98173">MKTLLTSLLIITFLISSCNHDQKKSLEKGVSKELAENRFEEISDIAYHLEMNIPDSINIPIKAKASVNLTKKDITTPLVFDFVSDPDHVIMVRANNEKVYFSLENEHLVIPGNYLKEGENNIEIEFWMGEGALNRNEKYLYSLFVPDRARTVIPCFDQPDLKAKVSYAIDMPKTWTAITNGKPYLEEETSATTKRITYSESKPISTYLWAFAVGEFKKVSETRNGMEISMYHQEKDSLKLSRSIAPVFDQVFHSLQWLENFTHIKYPFNKYDLVCIPSFQFSGMEHPGAVYYRQEKLFLSETPTQEELLNRAQLIAHETAHMWFGDLVTMKWFSGVWQKEVFANFMADKIVKEQFPNLNHELTFLTTHFPSSFSVDRTQAANPIEQKLDNLENASSMYGTIIYHKAPIVMNQLEKLMGDHMLQQGLRKYLATYSYKNASWADLIKILTELSEYDLELWSKNWVNEPGRPIIEFVEEDDQLFVKQTPEYSDSSKVWAQRIKYMAVNNNQLQTEDLELLTRKQKVADEKPQFILPSVDASGYGLFLFDPISLEYALNNVYRWQDDLITGSVLVHLYENLLHGNVTPEKYLTMLCKSVEDIDNEQLLSLVCDQLSTVFWRCSGAELRTRMAPELEEALLNKMNKVEHLSIRRLLIKTWANIALTPQGLKKLRQVVIRKKEMADVQLSERDLSTMAMQLALKDSELDDAFLLTMAEDVKDEDVRGMMEFVSPVFSKDDAVIDAFVEGLSNLENRKKENWVLTAMAFIHHPYHQEHNIKYLNAALELTKTIKETGSLFFPMSWVQVTLRGYGSAEALKIVGYFFKDNPVYPEDLKAKILQSLDMVSRVRKMKRF</sequence>
<evidence type="ECO:0000256" key="6">
    <source>
        <dbReference type="ARBA" id="ARBA00022670"/>
    </source>
</evidence>
<keyword evidence="7" id="KW-0479">Metal-binding</keyword>
<dbReference type="GO" id="GO:0008270">
    <property type="term" value="F:zinc ion binding"/>
    <property type="evidence" value="ECO:0007669"/>
    <property type="project" value="InterPro"/>
</dbReference>
<reference evidence="13" key="1">
    <citation type="submission" date="2022-10" db="EMBL/GenBank/DDBJ databases">
        <authorList>
            <person name="Yu W.X."/>
        </authorList>
    </citation>
    <scope>NUCLEOTIDE SEQUENCE</scope>
    <source>
        <strain evidence="13">AAT</strain>
    </source>
</reference>
<dbReference type="GO" id="GO:0016020">
    <property type="term" value="C:membrane"/>
    <property type="evidence" value="ECO:0007669"/>
    <property type="project" value="TreeGrafter"/>
</dbReference>
<dbReference type="CDD" id="cd09602">
    <property type="entry name" value="M1_APN"/>
    <property type="match status" value="1"/>
</dbReference>
<evidence type="ECO:0000256" key="9">
    <source>
        <dbReference type="ARBA" id="ARBA00022833"/>
    </source>
</evidence>
<keyword evidence="6" id="KW-0645">Protease</keyword>